<keyword evidence="2" id="KW-0489">Methyltransferase</keyword>
<dbReference type="GO" id="GO:0008168">
    <property type="term" value="F:methyltransferase activity"/>
    <property type="evidence" value="ECO:0007669"/>
    <property type="project" value="UniProtKB-KW"/>
</dbReference>
<evidence type="ECO:0000256" key="1">
    <source>
        <dbReference type="ARBA" id="ARBA00008361"/>
    </source>
</evidence>
<protein>
    <recommendedName>
        <fullName evidence="6">Methyltransferase domain-containing protein</fullName>
    </recommendedName>
</protein>
<accession>A0A3M2RYH4</accession>
<dbReference type="SUPFAM" id="SSF53335">
    <property type="entry name" value="S-adenosyl-L-methionine-dependent methyltransferases"/>
    <property type="match status" value="1"/>
</dbReference>
<dbReference type="GO" id="GO:0032259">
    <property type="term" value="P:methylation"/>
    <property type="evidence" value="ECO:0007669"/>
    <property type="project" value="UniProtKB-KW"/>
</dbReference>
<gene>
    <name evidence="4" type="ORF">CDV36_010214</name>
</gene>
<reference evidence="4 5" key="1">
    <citation type="submission" date="2017-06" db="EMBL/GenBank/DDBJ databases">
        <title>Comparative genomic analysis of Ambrosia Fusariam Clade fungi.</title>
        <authorList>
            <person name="Stajich J.E."/>
            <person name="Carrillo J."/>
            <person name="Kijimoto T."/>
            <person name="Eskalen A."/>
            <person name="O'Donnell K."/>
            <person name="Kasson M."/>
        </authorList>
    </citation>
    <scope>NUCLEOTIDE SEQUENCE [LARGE SCALE GENOMIC DNA]</scope>
    <source>
        <strain evidence="4">UCR3666</strain>
    </source>
</reference>
<evidence type="ECO:0008006" key="6">
    <source>
        <dbReference type="Google" id="ProtNLM"/>
    </source>
</evidence>
<dbReference type="InterPro" id="IPR051419">
    <property type="entry name" value="Lys/N-term_MeTrsfase_sf"/>
</dbReference>
<evidence type="ECO:0000313" key="5">
    <source>
        <dbReference type="Proteomes" id="UP000277212"/>
    </source>
</evidence>
<dbReference type="STRING" id="2010991.A0A3M2RYH4"/>
<dbReference type="InterPro" id="IPR029063">
    <property type="entry name" value="SAM-dependent_MTases_sf"/>
</dbReference>
<sequence length="245" mass="27573">MAISSAAPQIPPLEPSSPILQRTRAALAAIMPADFDKQSYWHKRFTSEKSFEWLVKSADFMPLVEPVLQRLNPVTARILHIGFGTSDLQNHFRTRGFGNVLNVDYEPLAIDRGRELEIQAFGDVQMRYEVQDATQLDLKEKFDLIIDKSTVDAISCAGETPLRRMASGIRNCLADGGVWVSLSYSSSRFDLDDLPFDIEVLAKVPTPKLLPHDPDLYYWCYLLRPKRDTPFDSPIAMDDNPAGEG</sequence>
<keyword evidence="3" id="KW-0808">Transferase</keyword>
<name>A0A3M2RYH4_9HYPO</name>
<dbReference type="Proteomes" id="UP000277212">
    <property type="component" value="Unassembled WGS sequence"/>
</dbReference>
<comment type="caution">
    <text evidence="4">The sequence shown here is derived from an EMBL/GenBank/DDBJ whole genome shotgun (WGS) entry which is preliminary data.</text>
</comment>
<dbReference type="PANTHER" id="PTHR12176">
    <property type="entry name" value="SAM-DEPENDENT METHYLTRANSFERASE SUPERFAMILY PROTEIN"/>
    <property type="match status" value="1"/>
</dbReference>
<dbReference type="PANTHER" id="PTHR12176:SF84">
    <property type="entry name" value="METHYLTRANSFERASE DOMAIN-CONTAINING PROTEIN"/>
    <property type="match status" value="1"/>
</dbReference>
<evidence type="ECO:0000313" key="4">
    <source>
        <dbReference type="EMBL" id="RMJ10162.1"/>
    </source>
</evidence>
<comment type="similarity">
    <text evidence="1">Belongs to the methyltransferase superfamily.</text>
</comment>
<evidence type="ECO:0000256" key="2">
    <source>
        <dbReference type="ARBA" id="ARBA00022603"/>
    </source>
</evidence>
<evidence type="ECO:0000256" key="3">
    <source>
        <dbReference type="ARBA" id="ARBA00022679"/>
    </source>
</evidence>
<dbReference type="AlphaFoldDB" id="A0A3M2RYH4"/>
<dbReference type="Gene3D" id="3.40.50.150">
    <property type="entry name" value="Vaccinia Virus protein VP39"/>
    <property type="match status" value="1"/>
</dbReference>
<dbReference type="OrthoDB" id="411785at2759"/>
<keyword evidence="5" id="KW-1185">Reference proteome</keyword>
<proteinExistence type="inferred from homology"/>
<organism evidence="4 5">
    <name type="scientific">Fusarium kuroshium</name>
    <dbReference type="NCBI Taxonomy" id="2010991"/>
    <lineage>
        <taxon>Eukaryota</taxon>
        <taxon>Fungi</taxon>
        <taxon>Dikarya</taxon>
        <taxon>Ascomycota</taxon>
        <taxon>Pezizomycotina</taxon>
        <taxon>Sordariomycetes</taxon>
        <taxon>Hypocreomycetidae</taxon>
        <taxon>Hypocreales</taxon>
        <taxon>Nectriaceae</taxon>
        <taxon>Fusarium</taxon>
        <taxon>Fusarium solani species complex</taxon>
    </lineage>
</organism>
<dbReference type="EMBL" id="NKUJ01000213">
    <property type="protein sequence ID" value="RMJ10162.1"/>
    <property type="molecule type" value="Genomic_DNA"/>
</dbReference>
<dbReference type="CDD" id="cd02440">
    <property type="entry name" value="AdoMet_MTases"/>
    <property type="match status" value="1"/>
</dbReference>